<evidence type="ECO:0000256" key="6">
    <source>
        <dbReference type="ARBA" id="ARBA00023163"/>
    </source>
</evidence>
<evidence type="ECO:0000256" key="1">
    <source>
        <dbReference type="ARBA" id="ARBA00004123"/>
    </source>
</evidence>
<dbReference type="Pfam" id="PF12251">
    <property type="entry name" value="SNAPC3"/>
    <property type="match status" value="1"/>
</dbReference>
<accession>A0ABQ7Q717</accession>
<keyword evidence="13" id="KW-1185">Reference proteome</keyword>
<feature type="compositionally biased region" description="Basic residues" evidence="11">
    <location>
        <begin position="62"/>
        <end position="71"/>
    </location>
</feature>
<evidence type="ECO:0000256" key="10">
    <source>
        <dbReference type="ARBA" id="ARBA00029606"/>
    </source>
</evidence>
<keyword evidence="4" id="KW-0805">Transcription regulation</keyword>
<dbReference type="PANTHER" id="PTHR13421:SF16">
    <property type="entry name" value="SNRNA-ACTIVATING PROTEIN COMPLEX SUBUNIT 3"/>
    <property type="match status" value="1"/>
</dbReference>
<comment type="function">
    <text evidence="8">Part of the SNAPc complex required for the transcription of both RNA polymerase II and III small-nuclear RNA genes. Binds to the proximal sequence element (PSE), a non-TATA-box basal promoter element common to these 2 types of genes. Recruits TBP and BRF2 to the U6 snRNA TATA box.</text>
</comment>
<feature type="region of interest" description="Disordered" evidence="11">
    <location>
        <begin position="284"/>
        <end position="320"/>
    </location>
</feature>
<evidence type="ECO:0000313" key="13">
    <source>
        <dbReference type="Proteomes" id="UP000823941"/>
    </source>
</evidence>
<proteinExistence type="inferred from homology"/>
<sequence length="559" mass="62773">MDTDAYTKTVDVLIENNPDIKEILKLDPSAGKSEENADCPSPSACGSPRHEGGDGEPPHSTHSFKKPWTPKKKTETITTLDLNVDAHLIHSASTVAGSATNTATENCRIFLTGSVEKIHTIPLNKSVKVNLISDDQSAGLYKINKKYLSKRLCTGKLPQAFESVYEKFFMNKDCKDLSKEERKTKLLRDFLPELPDHHFKKLEMYCSPENLLKGTEITFASSYPFATFSAQSQVKEYLMSSVDKVKDQDQPFTFIKSKLRRAENTPSCYFKRLKYRGLRFSPLSEKEASQSSSQDKEKESAASSSSSQEKDTSTAQAEDAELIPGKDSLYRIRLYRPFPYSPRERLRSGARHPVLAQDVVLSGRHTLQDFRDFIKCPNDVGLRVDVSDHPDISNVSSCKELFPSGYILVSNTIYNDCRAGCGDLSAGVREWGRRRGLQVFHRGDMAEARLDTLEVVLGYPEVYVHQGNCEHLFAFSEVRLVSTDDPLSLSAYPCSTMCTTLQAVYCTTCAEFSAKWIVTECERVPFDPAFFCDSCLKMYLYVDGVKVGHFKAYPFTNSD</sequence>
<comment type="caution">
    <text evidence="12">The sequence shown here is derived from an EMBL/GenBank/DDBJ whole genome shotgun (WGS) entry which is preliminary data.</text>
</comment>
<dbReference type="InterPro" id="IPR022042">
    <property type="entry name" value="snRNA-activating_su3"/>
</dbReference>
<feature type="compositionally biased region" description="Basic and acidic residues" evidence="11">
    <location>
        <begin position="48"/>
        <end position="59"/>
    </location>
</feature>
<comment type="subcellular location">
    <subcellularLocation>
        <location evidence="1">Nucleus</location>
    </subcellularLocation>
</comment>
<evidence type="ECO:0000256" key="7">
    <source>
        <dbReference type="ARBA" id="ARBA00023242"/>
    </source>
</evidence>
<name>A0ABQ7Q717_PLUXY</name>
<keyword evidence="7" id="KW-0539">Nucleus</keyword>
<evidence type="ECO:0000256" key="11">
    <source>
        <dbReference type="SAM" id="MobiDB-lite"/>
    </source>
</evidence>
<dbReference type="EMBL" id="JAHIBW010000021">
    <property type="protein sequence ID" value="KAG7300529.1"/>
    <property type="molecule type" value="Genomic_DNA"/>
</dbReference>
<evidence type="ECO:0000256" key="5">
    <source>
        <dbReference type="ARBA" id="ARBA00023125"/>
    </source>
</evidence>
<keyword evidence="5" id="KW-0238">DNA-binding</keyword>
<feature type="compositionally biased region" description="Basic and acidic residues" evidence="11">
    <location>
        <begin position="284"/>
        <end position="300"/>
    </location>
</feature>
<evidence type="ECO:0000256" key="3">
    <source>
        <dbReference type="ARBA" id="ARBA00013634"/>
    </source>
</evidence>
<comment type="subunit">
    <text evidence="9">Part of the SNAPc complex composed of 5 subunits: SNAPC1, SNAPC2, SNAPC3, SNAPC4 and SNAPC5. SNAPC3 interacts with SNAPC1.</text>
</comment>
<evidence type="ECO:0000313" key="12">
    <source>
        <dbReference type="EMBL" id="KAG7300529.1"/>
    </source>
</evidence>
<evidence type="ECO:0000256" key="2">
    <source>
        <dbReference type="ARBA" id="ARBA00010410"/>
    </source>
</evidence>
<dbReference type="Proteomes" id="UP000823941">
    <property type="component" value="Chromosome 21"/>
</dbReference>
<feature type="region of interest" description="Disordered" evidence="11">
    <location>
        <begin position="25"/>
        <end position="71"/>
    </location>
</feature>
<reference evidence="12 13" key="1">
    <citation type="submission" date="2021-06" db="EMBL/GenBank/DDBJ databases">
        <title>A haploid diamondback moth (Plutella xylostella L.) genome assembly resolves 31 chromosomes and identifies a diamide resistance mutation.</title>
        <authorList>
            <person name="Ward C.M."/>
            <person name="Perry K.D."/>
            <person name="Baker G."/>
            <person name="Powis K."/>
            <person name="Heckel D.G."/>
            <person name="Baxter S.W."/>
        </authorList>
    </citation>
    <scope>NUCLEOTIDE SEQUENCE [LARGE SCALE GENOMIC DNA]</scope>
    <source>
        <strain evidence="12 13">LV</strain>
        <tissue evidence="12">Single pupa</tissue>
    </source>
</reference>
<organism evidence="12 13">
    <name type="scientific">Plutella xylostella</name>
    <name type="common">Diamondback moth</name>
    <name type="synonym">Plutella maculipennis</name>
    <dbReference type="NCBI Taxonomy" id="51655"/>
    <lineage>
        <taxon>Eukaryota</taxon>
        <taxon>Metazoa</taxon>
        <taxon>Ecdysozoa</taxon>
        <taxon>Arthropoda</taxon>
        <taxon>Hexapoda</taxon>
        <taxon>Insecta</taxon>
        <taxon>Pterygota</taxon>
        <taxon>Neoptera</taxon>
        <taxon>Endopterygota</taxon>
        <taxon>Lepidoptera</taxon>
        <taxon>Glossata</taxon>
        <taxon>Ditrysia</taxon>
        <taxon>Yponomeutoidea</taxon>
        <taxon>Plutellidae</taxon>
        <taxon>Plutella</taxon>
    </lineage>
</organism>
<dbReference type="PANTHER" id="PTHR13421">
    <property type="entry name" value="SNRNA-ACTIVATING PROTEIN COMPLEX SUBUNIT 3"/>
    <property type="match status" value="1"/>
</dbReference>
<evidence type="ECO:0000256" key="9">
    <source>
        <dbReference type="ARBA" id="ARBA00025958"/>
    </source>
</evidence>
<evidence type="ECO:0000256" key="8">
    <source>
        <dbReference type="ARBA" id="ARBA00025193"/>
    </source>
</evidence>
<evidence type="ECO:0000256" key="4">
    <source>
        <dbReference type="ARBA" id="ARBA00023015"/>
    </source>
</evidence>
<keyword evidence="6" id="KW-0804">Transcription</keyword>
<protein>
    <recommendedName>
        <fullName evidence="3">snRNA-activating protein complex subunit 3</fullName>
    </recommendedName>
    <alternativeName>
        <fullName evidence="10">Small nuclear RNA-activating complex polypeptide 3</fullName>
    </alternativeName>
</protein>
<comment type="similarity">
    <text evidence="2">Belongs to the SNAPC3/SRD2 family.</text>
</comment>
<gene>
    <name evidence="12" type="ORF">JYU34_016168</name>
</gene>